<dbReference type="Gene3D" id="3.40.190.10">
    <property type="entry name" value="Periplasmic binding protein-like II"/>
    <property type="match status" value="2"/>
</dbReference>
<evidence type="ECO:0000256" key="3">
    <source>
        <dbReference type="ARBA" id="ARBA00022729"/>
    </source>
</evidence>
<dbReference type="PANTHER" id="PTHR30024">
    <property type="entry name" value="ALIPHATIC SULFONATES-BINDING PROTEIN-RELATED"/>
    <property type="match status" value="1"/>
</dbReference>
<protein>
    <submittedName>
        <fullName evidence="7">ABC transporter substrate-binding protein</fullName>
    </submittedName>
</protein>
<evidence type="ECO:0000313" key="7">
    <source>
        <dbReference type="EMBL" id="MDG0808011.1"/>
    </source>
</evidence>
<dbReference type="GO" id="GO:0042597">
    <property type="term" value="C:periplasmic space"/>
    <property type="evidence" value="ECO:0007669"/>
    <property type="project" value="UniProtKB-SubCell"/>
</dbReference>
<accession>A0A9X4KN02</accession>
<dbReference type="AlphaFoldDB" id="A0A9X4KN02"/>
<proteinExistence type="inferred from homology"/>
<feature type="domain" description="SsuA/THI5-like" evidence="6">
    <location>
        <begin position="76"/>
        <end position="217"/>
    </location>
</feature>
<name>A0A9X4KN02_9BACL</name>
<evidence type="ECO:0000259" key="6">
    <source>
        <dbReference type="Pfam" id="PF09084"/>
    </source>
</evidence>
<comment type="subcellular location">
    <subcellularLocation>
        <location evidence="1">Periplasm</location>
    </subcellularLocation>
</comment>
<dbReference type="InterPro" id="IPR015168">
    <property type="entry name" value="SsuA/THI5"/>
</dbReference>
<gene>
    <name evidence="7" type="ORF">OMP40_00280</name>
</gene>
<dbReference type="Pfam" id="PF09084">
    <property type="entry name" value="NMT1"/>
    <property type="match status" value="1"/>
</dbReference>
<feature type="region of interest" description="Disordered" evidence="4">
    <location>
        <begin position="31"/>
        <end position="54"/>
    </location>
</feature>
<feature type="region of interest" description="Disordered" evidence="4">
    <location>
        <begin position="300"/>
        <end position="344"/>
    </location>
</feature>
<feature type="compositionally biased region" description="Basic and acidic residues" evidence="4">
    <location>
        <begin position="332"/>
        <end position="344"/>
    </location>
</feature>
<dbReference type="Proteomes" id="UP001153404">
    <property type="component" value="Unassembled WGS sequence"/>
</dbReference>
<dbReference type="RefSeq" id="WP_277528213.1">
    <property type="nucleotide sequence ID" value="NZ_JAPDIA010000001.1"/>
</dbReference>
<feature type="chain" id="PRO_5040748801" evidence="5">
    <location>
        <begin position="21"/>
        <end position="344"/>
    </location>
</feature>
<evidence type="ECO:0000256" key="2">
    <source>
        <dbReference type="ARBA" id="ARBA00010742"/>
    </source>
</evidence>
<dbReference type="SUPFAM" id="SSF53850">
    <property type="entry name" value="Periplasmic binding protein-like II"/>
    <property type="match status" value="1"/>
</dbReference>
<feature type="signal peptide" evidence="5">
    <location>
        <begin position="1"/>
        <end position="20"/>
    </location>
</feature>
<comment type="similarity">
    <text evidence="2">Belongs to the bacterial solute-binding protein SsuA/TauA family.</text>
</comment>
<comment type="caution">
    <text evidence="7">The sequence shown here is derived from an EMBL/GenBank/DDBJ whole genome shotgun (WGS) entry which is preliminary data.</text>
</comment>
<dbReference type="PANTHER" id="PTHR30024:SF47">
    <property type="entry name" value="TAURINE-BINDING PERIPLASMIC PROTEIN"/>
    <property type="match status" value="1"/>
</dbReference>
<keyword evidence="3 5" id="KW-0732">Signal</keyword>
<evidence type="ECO:0000256" key="5">
    <source>
        <dbReference type="SAM" id="SignalP"/>
    </source>
</evidence>
<keyword evidence="8" id="KW-1185">Reference proteome</keyword>
<dbReference type="EMBL" id="JAPDIA010000001">
    <property type="protein sequence ID" value="MDG0808011.1"/>
    <property type="molecule type" value="Genomic_DNA"/>
</dbReference>
<sequence length="344" mass="36711">MFKLKRPVLLLLAALLLAFAASCGGANAPSASPSTGAGSSASPSPSAAEPSPGATVAPKEIVTIKFSEVIRSIFYAPYYAAISQGYFEEEGLKLDMNTAQGSDKGAAALIAGTADISLVGPETAIYIYNQQGDKKLKVFYQLTMKDGSFLLSRSSVDAFDWHALAGKKIIGWRPGSAPQMVMASTLKAQGAEGTNVVTNIAAPAMAGAFASGQGDYIQLFEPVASTLIAEGKAYYAASLGETFGDFPRDVVRRDFGLHRQKSGDRSRLRECRRQGDPLAGERVRRRDRNGALALFRRDAEGEDRRIRPSLSEPGYVAGHAGADARSVRQASKRADRQWRAEGRG</sequence>
<dbReference type="PROSITE" id="PS51257">
    <property type="entry name" value="PROKAR_LIPOPROTEIN"/>
    <property type="match status" value="1"/>
</dbReference>
<evidence type="ECO:0000256" key="1">
    <source>
        <dbReference type="ARBA" id="ARBA00004418"/>
    </source>
</evidence>
<evidence type="ECO:0000256" key="4">
    <source>
        <dbReference type="SAM" id="MobiDB-lite"/>
    </source>
</evidence>
<reference evidence="7" key="1">
    <citation type="submission" date="2022-10" db="EMBL/GenBank/DDBJ databases">
        <title>Comparative genomic analysis of Cohnella hashimotonis sp. nov., isolated from the International Space Station.</title>
        <authorList>
            <person name="Simpson A."/>
            <person name="Venkateswaran K."/>
        </authorList>
    </citation>
    <scope>NUCLEOTIDE SEQUENCE</scope>
    <source>
        <strain evidence="7">DSM 28161</strain>
    </source>
</reference>
<evidence type="ECO:0000313" key="8">
    <source>
        <dbReference type="Proteomes" id="UP001153404"/>
    </source>
</evidence>
<organism evidence="7 8">
    <name type="scientific">Cohnella rhizosphaerae</name>
    <dbReference type="NCBI Taxonomy" id="1457232"/>
    <lineage>
        <taxon>Bacteria</taxon>
        <taxon>Bacillati</taxon>
        <taxon>Bacillota</taxon>
        <taxon>Bacilli</taxon>
        <taxon>Bacillales</taxon>
        <taxon>Paenibacillaceae</taxon>
        <taxon>Cohnella</taxon>
    </lineage>
</organism>